<proteinExistence type="inferred from homology"/>
<dbReference type="Proteomes" id="UP000442533">
    <property type="component" value="Unassembled WGS sequence"/>
</dbReference>
<dbReference type="Pfam" id="PF01899">
    <property type="entry name" value="MNHE"/>
    <property type="match status" value="1"/>
</dbReference>
<feature type="transmembrane region" description="Helical" evidence="7">
    <location>
        <begin position="29"/>
        <end position="49"/>
    </location>
</feature>
<feature type="transmembrane region" description="Helical" evidence="7">
    <location>
        <begin position="6"/>
        <end position="22"/>
    </location>
</feature>
<dbReference type="OrthoDB" id="9807187at2"/>
<dbReference type="PIRSF" id="PIRSF019239">
    <property type="entry name" value="MrpE"/>
    <property type="match status" value="1"/>
</dbReference>
<evidence type="ECO:0000313" key="8">
    <source>
        <dbReference type="EMBL" id="MTH35838.1"/>
    </source>
</evidence>
<comment type="caution">
    <text evidence="8">The sequence shown here is derived from an EMBL/GenBank/DDBJ whole genome shotgun (WGS) entry which is preliminary data.</text>
</comment>
<dbReference type="PANTHER" id="PTHR34584:SF1">
    <property type="entry name" value="NA(+)_H(+) ANTIPORTER SUBUNIT E1"/>
    <property type="match status" value="1"/>
</dbReference>
<dbReference type="InterPro" id="IPR002758">
    <property type="entry name" value="Cation_antiport_E"/>
</dbReference>
<sequence>MIRRLLPHPVLSLALVAVWLLLSDGFGRGTLLLALIVGLALPLLVAPYLRGGARLRRPWRVPAYLAVLGWDILRANFTVARIVLFMPRRDLRPAWLRVPLDLHQPEAITALAATITLTPGTLSCDLSRDGRALLVHCLHAPDPQAVLAEIKTRYESRLQEIFG</sequence>
<evidence type="ECO:0000256" key="5">
    <source>
        <dbReference type="ARBA" id="ARBA00022989"/>
    </source>
</evidence>
<evidence type="ECO:0000256" key="2">
    <source>
        <dbReference type="ARBA" id="ARBA00006228"/>
    </source>
</evidence>
<dbReference type="NCBIfam" id="NF006518">
    <property type="entry name" value="PRK08965.1-2"/>
    <property type="match status" value="1"/>
</dbReference>
<keyword evidence="3" id="KW-1003">Cell membrane</keyword>
<keyword evidence="6 7" id="KW-0472">Membrane</keyword>
<evidence type="ECO:0000256" key="1">
    <source>
        <dbReference type="ARBA" id="ARBA00004651"/>
    </source>
</evidence>
<evidence type="ECO:0000256" key="4">
    <source>
        <dbReference type="ARBA" id="ARBA00022692"/>
    </source>
</evidence>
<organism evidence="8 9">
    <name type="scientific">Paracoccus limosus</name>
    <dbReference type="NCBI Taxonomy" id="913252"/>
    <lineage>
        <taxon>Bacteria</taxon>
        <taxon>Pseudomonadati</taxon>
        <taxon>Pseudomonadota</taxon>
        <taxon>Alphaproteobacteria</taxon>
        <taxon>Rhodobacterales</taxon>
        <taxon>Paracoccaceae</taxon>
        <taxon>Paracoccus</taxon>
    </lineage>
</organism>
<dbReference type="AlphaFoldDB" id="A0A844HAP8"/>
<accession>A0A844HAP8</accession>
<dbReference type="PANTHER" id="PTHR34584">
    <property type="entry name" value="NA(+)/H(+) ANTIPORTER SUBUNIT E1"/>
    <property type="match status" value="1"/>
</dbReference>
<keyword evidence="4 7" id="KW-0812">Transmembrane</keyword>
<dbReference type="GO" id="GO:0008324">
    <property type="term" value="F:monoatomic cation transmembrane transporter activity"/>
    <property type="evidence" value="ECO:0007669"/>
    <property type="project" value="InterPro"/>
</dbReference>
<evidence type="ECO:0000256" key="3">
    <source>
        <dbReference type="ARBA" id="ARBA00022475"/>
    </source>
</evidence>
<dbReference type="EMBL" id="WMIF01000023">
    <property type="protein sequence ID" value="MTH35838.1"/>
    <property type="molecule type" value="Genomic_DNA"/>
</dbReference>
<evidence type="ECO:0000256" key="6">
    <source>
        <dbReference type="ARBA" id="ARBA00023136"/>
    </source>
</evidence>
<comment type="subcellular location">
    <subcellularLocation>
        <location evidence="1">Cell membrane</location>
        <topology evidence="1">Multi-pass membrane protein</topology>
    </subcellularLocation>
</comment>
<gene>
    <name evidence="8" type="ORF">GL279_14620</name>
</gene>
<comment type="similarity">
    <text evidence="2">Belongs to the CPA3 antiporters (TC 2.A.63) subunit E family.</text>
</comment>
<protein>
    <submittedName>
        <fullName evidence="8">Na+/H+ antiporter subunit E</fullName>
    </submittedName>
</protein>
<keyword evidence="9" id="KW-1185">Reference proteome</keyword>
<reference evidence="8 9" key="1">
    <citation type="submission" date="2019-11" db="EMBL/GenBank/DDBJ databases">
        <authorList>
            <person name="Dong K."/>
        </authorList>
    </citation>
    <scope>NUCLEOTIDE SEQUENCE [LARGE SCALE GENOMIC DNA]</scope>
    <source>
        <strain evidence="8 9">JCM 17370</strain>
    </source>
</reference>
<dbReference type="RefSeq" id="WP_155065381.1">
    <property type="nucleotide sequence ID" value="NZ_WMIF01000023.1"/>
</dbReference>
<evidence type="ECO:0000256" key="7">
    <source>
        <dbReference type="SAM" id="Phobius"/>
    </source>
</evidence>
<keyword evidence="5 7" id="KW-1133">Transmembrane helix</keyword>
<name>A0A844HAP8_9RHOB</name>
<dbReference type="GO" id="GO:0005886">
    <property type="term" value="C:plasma membrane"/>
    <property type="evidence" value="ECO:0007669"/>
    <property type="project" value="UniProtKB-SubCell"/>
</dbReference>
<evidence type="ECO:0000313" key="9">
    <source>
        <dbReference type="Proteomes" id="UP000442533"/>
    </source>
</evidence>